<dbReference type="PANTHER" id="PTHR43248">
    <property type="entry name" value="2-SUCCINYL-6-HYDROXY-2,4-CYCLOHEXADIENE-1-CARBOXYLATE SYNTHASE"/>
    <property type="match status" value="1"/>
</dbReference>
<dbReference type="InterPro" id="IPR013595">
    <property type="entry name" value="Pept_S33_TAP-like_C"/>
</dbReference>
<proteinExistence type="inferred from homology"/>
<comment type="similarity">
    <text evidence="1">Belongs to the peptidase S33 family.</text>
</comment>
<evidence type="ECO:0000259" key="3">
    <source>
        <dbReference type="Pfam" id="PF08386"/>
    </source>
</evidence>
<evidence type="ECO:0000256" key="2">
    <source>
        <dbReference type="ARBA" id="ARBA00022801"/>
    </source>
</evidence>
<feature type="domain" description="Peptidase S33 tripeptidyl aminopeptidase-like C-terminal" evidence="3">
    <location>
        <begin position="438"/>
        <end position="512"/>
    </location>
</feature>
<comment type="caution">
    <text evidence="4">The sequence shown here is derived from an EMBL/GenBank/DDBJ whole genome shotgun (WGS) entry which is preliminary data.</text>
</comment>
<dbReference type="OrthoDB" id="425534at2759"/>
<sequence>MSGPPCLSSAATICIGALLALNAHASPTLKRSVIHDWNEITPSSTISWTPCFDQYTCAKLEVPIDYNDPSVGTTSLAFIKLAAEKDPDTAPNLVINNGGPGQSGISFLMRFPSQLREAFGAQYNLVSFDPRGVNNSGLSVDCFAGDTAARKQFSTQYYSLVSDASPHARQTEYDAATAYGKACSSALATKTTAKYISTPAVARDLLIYAEAENNALENPEEKAKLWLYAMSYGTVIGTTFASMFPDNVGRLIMDGVFDDEDYYNGKWESHGYDADMAVVSFSKFCHEAGQDTCAFWSPSPQKIMDRLDGMMDKLRGNKPEVYANLVHTLMLSVYAPLMMFPNLAQSLATLEKGNSSSIAASGSFLNLGSDSQTLIPCIDSYGLARLDALDQYDDYASLLIDQSKYIGPGMVGLNPRTLCHNLDLDLPIGSSFSGSLPPSSKSTAFPILFTSNTIDPITPIRGAQKMHRAFPQSSLLTQENVGHTVIAGASECFIQNVQDYLAGTVPADSVQCDWDRIPFKDRTFMSPI</sequence>
<keyword evidence="2" id="KW-0378">Hydrolase</keyword>
<protein>
    <recommendedName>
        <fullName evidence="3">Peptidase S33 tripeptidyl aminopeptidase-like C-terminal domain-containing protein</fullName>
    </recommendedName>
</protein>
<dbReference type="Gene3D" id="3.40.50.1820">
    <property type="entry name" value="alpha/beta hydrolase"/>
    <property type="match status" value="1"/>
</dbReference>
<dbReference type="InterPro" id="IPR029058">
    <property type="entry name" value="AB_hydrolase_fold"/>
</dbReference>
<dbReference type="SUPFAM" id="SSF53474">
    <property type="entry name" value="alpha/beta-Hydrolases"/>
    <property type="match status" value="1"/>
</dbReference>
<accession>A0A5M3Z547</accession>
<reference evidence="4 5" key="1">
    <citation type="submission" date="2020-01" db="EMBL/GenBank/DDBJ databases">
        <title>Aspergillus terreus IFO 6365 whole genome shotgun sequence.</title>
        <authorList>
            <person name="Kanamasa S."/>
            <person name="Takahashi H."/>
        </authorList>
    </citation>
    <scope>NUCLEOTIDE SEQUENCE [LARGE SCALE GENOMIC DNA]</scope>
    <source>
        <strain evidence="4 5">IFO 6365</strain>
    </source>
</reference>
<dbReference type="Pfam" id="PF08386">
    <property type="entry name" value="Abhydrolase_4"/>
    <property type="match status" value="1"/>
</dbReference>
<dbReference type="PANTHER" id="PTHR43248:SF25">
    <property type="entry name" value="AB HYDROLASE-1 DOMAIN-CONTAINING PROTEIN-RELATED"/>
    <property type="match status" value="1"/>
</dbReference>
<dbReference type="AlphaFoldDB" id="A0A5M3Z547"/>
<dbReference type="InterPro" id="IPR051601">
    <property type="entry name" value="Serine_prot/Carboxylest_S33"/>
</dbReference>
<keyword evidence="5" id="KW-1185">Reference proteome</keyword>
<name>A0A5M3Z547_ASPTE</name>
<evidence type="ECO:0000313" key="4">
    <source>
        <dbReference type="EMBL" id="GFF17977.1"/>
    </source>
</evidence>
<dbReference type="EMBL" id="BLJY01000007">
    <property type="protein sequence ID" value="GFF17977.1"/>
    <property type="molecule type" value="Genomic_DNA"/>
</dbReference>
<dbReference type="Proteomes" id="UP000452235">
    <property type="component" value="Unassembled WGS sequence"/>
</dbReference>
<evidence type="ECO:0000313" key="5">
    <source>
        <dbReference type="Proteomes" id="UP000452235"/>
    </source>
</evidence>
<dbReference type="VEuPathDB" id="FungiDB:ATEG_06137"/>
<gene>
    <name evidence="4" type="ORF">ATEIFO6365_0007052600</name>
</gene>
<organism evidence="4 5">
    <name type="scientific">Aspergillus terreus</name>
    <dbReference type="NCBI Taxonomy" id="33178"/>
    <lineage>
        <taxon>Eukaryota</taxon>
        <taxon>Fungi</taxon>
        <taxon>Dikarya</taxon>
        <taxon>Ascomycota</taxon>
        <taxon>Pezizomycotina</taxon>
        <taxon>Eurotiomycetes</taxon>
        <taxon>Eurotiomycetidae</taxon>
        <taxon>Eurotiales</taxon>
        <taxon>Aspergillaceae</taxon>
        <taxon>Aspergillus</taxon>
        <taxon>Aspergillus subgen. Circumdati</taxon>
    </lineage>
</organism>
<dbReference type="GO" id="GO:0016787">
    <property type="term" value="F:hydrolase activity"/>
    <property type="evidence" value="ECO:0007669"/>
    <property type="project" value="UniProtKB-KW"/>
</dbReference>
<evidence type="ECO:0000256" key="1">
    <source>
        <dbReference type="ARBA" id="ARBA00010088"/>
    </source>
</evidence>